<feature type="region of interest" description="Disordered" evidence="1">
    <location>
        <begin position="410"/>
        <end position="444"/>
    </location>
</feature>
<sequence length="444" mass="49331">MTEYDFSPEAYEKYLATQARIARWVDATQQTPLVAPDVPPTPLGAGDEVPLPRSKERKSRSRPSSPPPEKSRKSSGKKRSKSISARPPTPFEASQELPEPHETTADLPLPGCPVYRYLWSPKPENTPTLPPQPAHEYISGERRGFSAPASRHSPQDNAAPRELPQPARASYFPGFDSGNALVTERVKPSHPATRKRSMSFSAAASRPFDHSPPVTHHHSNGPHYSPPRDYSSHYSSRNSSPHYPSTSSAAFISPRPSAPAPRPAHNVGPHPLTKNLSYPLPYQQYPDYDAVRRHEISRSHTVPAHTMQQSVDSTPYVYSALGYSHQRSRHQHHHTQSHSQPGSRPVSPGISAEPQPGSLRVTFPNGKVLYMTPPNADRSQILNHPELFQVPYEYYLPDSPKKKPFLQRLLPSFGRNNAKSSESKSARASPTPGKALRRRRSSFG</sequence>
<protein>
    <submittedName>
        <fullName evidence="2">Uncharacterized protein</fullName>
    </submittedName>
</protein>
<evidence type="ECO:0000313" key="3">
    <source>
        <dbReference type="Proteomes" id="UP000559027"/>
    </source>
</evidence>
<proteinExistence type="predicted"/>
<feature type="region of interest" description="Disordered" evidence="1">
    <location>
        <begin position="32"/>
        <end position="280"/>
    </location>
</feature>
<feature type="compositionally biased region" description="Low complexity" evidence="1">
    <location>
        <begin position="232"/>
        <end position="255"/>
    </location>
</feature>
<keyword evidence="3" id="KW-1185">Reference proteome</keyword>
<name>A0A8H5LIM1_9AGAR</name>
<feature type="region of interest" description="Disordered" evidence="1">
    <location>
        <begin position="325"/>
        <end position="358"/>
    </location>
</feature>
<reference evidence="2 3" key="1">
    <citation type="journal article" date="2020" name="ISME J.">
        <title>Uncovering the hidden diversity of litter-decomposition mechanisms in mushroom-forming fungi.</title>
        <authorList>
            <person name="Floudas D."/>
            <person name="Bentzer J."/>
            <person name="Ahren D."/>
            <person name="Johansson T."/>
            <person name="Persson P."/>
            <person name="Tunlid A."/>
        </authorList>
    </citation>
    <scope>NUCLEOTIDE SEQUENCE [LARGE SCALE GENOMIC DNA]</scope>
    <source>
        <strain evidence="2 3">CBS 146.42</strain>
    </source>
</reference>
<gene>
    <name evidence="2" type="ORF">D9756_001929</name>
</gene>
<comment type="caution">
    <text evidence="2">The sequence shown here is derived from an EMBL/GenBank/DDBJ whole genome shotgun (WGS) entry which is preliminary data.</text>
</comment>
<feature type="compositionally biased region" description="Basic residues" evidence="1">
    <location>
        <begin position="326"/>
        <end position="336"/>
    </location>
</feature>
<dbReference type="OrthoDB" id="2976199at2759"/>
<evidence type="ECO:0000256" key="1">
    <source>
        <dbReference type="SAM" id="MobiDB-lite"/>
    </source>
</evidence>
<dbReference type="Proteomes" id="UP000559027">
    <property type="component" value="Unassembled WGS sequence"/>
</dbReference>
<accession>A0A8H5LIM1</accession>
<evidence type="ECO:0000313" key="2">
    <source>
        <dbReference type="EMBL" id="KAF5358433.1"/>
    </source>
</evidence>
<dbReference type="AlphaFoldDB" id="A0A8H5LIM1"/>
<organism evidence="2 3">
    <name type="scientific">Leucocoprinus leucothites</name>
    <dbReference type="NCBI Taxonomy" id="201217"/>
    <lineage>
        <taxon>Eukaryota</taxon>
        <taxon>Fungi</taxon>
        <taxon>Dikarya</taxon>
        <taxon>Basidiomycota</taxon>
        <taxon>Agaricomycotina</taxon>
        <taxon>Agaricomycetes</taxon>
        <taxon>Agaricomycetidae</taxon>
        <taxon>Agaricales</taxon>
        <taxon>Agaricineae</taxon>
        <taxon>Agaricaceae</taxon>
        <taxon>Leucocoprinus</taxon>
    </lineage>
</organism>
<feature type="compositionally biased region" description="Basic residues" evidence="1">
    <location>
        <begin position="435"/>
        <end position="444"/>
    </location>
</feature>
<dbReference type="EMBL" id="JAACJO010000005">
    <property type="protein sequence ID" value="KAF5358433.1"/>
    <property type="molecule type" value="Genomic_DNA"/>
</dbReference>